<dbReference type="InterPro" id="IPR011986">
    <property type="entry name" value="Xdiol_dOase_LigA"/>
</dbReference>
<organism evidence="2 3">
    <name type="scientific">Kineobactrum salinum</name>
    <dbReference type="NCBI Taxonomy" id="2708301"/>
    <lineage>
        <taxon>Bacteria</taxon>
        <taxon>Pseudomonadati</taxon>
        <taxon>Pseudomonadota</taxon>
        <taxon>Gammaproteobacteria</taxon>
        <taxon>Cellvibrionales</taxon>
        <taxon>Halieaceae</taxon>
        <taxon>Kineobactrum</taxon>
    </lineage>
</organism>
<feature type="domain" description="Extradiol ring-cleavage dioxygenase LigAB LigA subunit" evidence="1">
    <location>
        <begin position="7"/>
        <end position="82"/>
    </location>
</feature>
<reference evidence="2 3" key="1">
    <citation type="submission" date="2020-02" db="EMBL/GenBank/DDBJ databases">
        <title>Genome sequencing for Kineobactrum sp. M2.</title>
        <authorList>
            <person name="Park S.-J."/>
        </authorList>
    </citation>
    <scope>NUCLEOTIDE SEQUENCE [LARGE SCALE GENOMIC DNA]</scope>
    <source>
        <strain evidence="2 3">M2</strain>
    </source>
</reference>
<keyword evidence="3" id="KW-1185">Reference proteome</keyword>
<gene>
    <name evidence="2" type="ORF">G3T16_11055</name>
</gene>
<dbReference type="AlphaFoldDB" id="A0A6C0U1I9"/>
<sequence length="104" mass="11958">MSLYYVQKLLYQLNREPELQQQYLEDPDSVLKHYRLDEEELATLKKPDIGMLYIMGVNGQLLMHYAALCGYAWPDYIQAMRTALEEHGNVRAGLYATTDGKGAI</sequence>
<evidence type="ECO:0000259" key="1">
    <source>
        <dbReference type="Pfam" id="PF07746"/>
    </source>
</evidence>
<dbReference type="SUPFAM" id="SSF48076">
    <property type="entry name" value="LigA subunit of an aromatic-ring-opening dioxygenase LigAB"/>
    <property type="match status" value="1"/>
</dbReference>
<dbReference type="Proteomes" id="UP000477680">
    <property type="component" value="Chromosome"/>
</dbReference>
<keyword evidence="2" id="KW-0223">Dioxygenase</keyword>
<dbReference type="KEGG" id="kim:G3T16_11055"/>
<proteinExistence type="predicted"/>
<protein>
    <submittedName>
        <fullName evidence="2">Aromatic ring-opening dioxygenase subunit LigA</fullName>
    </submittedName>
</protein>
<dbReference type="EMBL" id="CP048711">
    <property type="protein sequence ID" value="QIB65876.1"/>
    <property type="molecule type" value="Genomic_DNA"/>
</dbReference>
<name>A0A6C0U1I9_9GAMM</name>
<dbReference type="InterPro" id="IPR036622">
    <property type="entry name" value="LigA_sf"/>
</dbReference>
<dbReference type="CDD" id="cd07321">
    <property type="entry name" value="Extradiol_Dioxygenase_3A_like"/>
    <property type="match status" value="1"/>
</dbReference>
<evidence type="ECO:0000313" key="2">
    <source>
        <dbReference type="EMBL" id="QIB65876.1"/>
    </source>
</evidence>
<dbReference type="RefSeq" id="WP_163495317.1">
    <property type="nucleotide sequence ID" value="NZ_CP048711.1"/>
</dbReference>
<dbReference type="Gene3D" id="1.10.700.10">
    <property type="entry name" value="Dioxygenase LigAB, LigA subunit"/>
    <property type="match status" value="1"/>
</dbReference>
<evidence type="ECO:0000313" key="3">
    <source>
        <dbReference type="Proteomes" id="UP000477680"/>
    </source>
</evidence>
<dbReference type="Pfam" id="PF07746">
    <property type="entry name" value="LigA"/>
    <property type="match status" value="1"/>
</dbReference>
<keyword evidence="2" id="KW-0560">Oxidoreductase</keyword>
<accession>A0A6C0U1I9</accession>
<dbReference type="GO" id="GO:0051213">
    <property type="term" value="F:dioxygenase activity"/>
    <property type="evidence" value="ECO:0007669"/>
    <property type="project" value="UniProtKB-KW"/>
</dbReference>